<evidence type="ECO:0008006" key="5">
    <source>
        <dbReference type="Google" id="ProtNLM"/>
    </source>
</evidence>
<dbReference type="Proteomes" id="UP000192276">
    <property type="component" value="Unassembled WGS sequence"/>
</dbReference>
<feature type="chain" id="PRO_5012258093" description="DUF4203 domain-containing protein" evidence="2">
    <location>
        <begin position="21"/>
        <end position="189"/>
    </location>
</feature>
<keyword evidence="1" id="KW-0472">Membrane</keyword>
<evidence type="ECO:0000256" key="2">
    <source>
        <dbReference type="SAM" id="SignalP"/>
    </source>
</evidence>
<keyword evidence="4" id="KW-1185">Reference proteome</keyword>
<feature type="signal peptide" evidence="2">
    <location>
        <begin position="1"/>
        <end position="20"/>
    </location>
</feature>
<evidence type="ECO:0000256" key="1">
    <source>
        <dbReference type="SAM" id="Phobius"/>
    </source>
</evidence>
<proteinExistence type="predicted"/>
<feature type="transmembrane region" description="Helical" evidence="1">
    <location>
        <begin position="148"/>
        <end position="171"/>
    </location>
</feature>
<keyword evidence="1" id="KW-0812">Transmembrane</keyword>
<reference evidence="4" key="1">
    <citation type="submission" date="2016-04" db="EMBL/GenBank/DDBJ databases">
        <authorList>
            <person name="Chen L."/>
            <person name="Zhuang W."/>
            <person name="Wang G."/>
        </authorList>
    </citation>
    <scope>NUCLEOTIDE SEQUENCE [LARGE SCALE GENOMIC DNA]</scope>
    <source>
        <strain evidence="4">208</strain>
    </source>
</reference>
<keyword evidence="2" id="KW-0732">Signal</keyword>
<evidence type="ECO:0000313" key="4">
    <source>
        <dbReference type="Proteomes" id="UP000192276"/>
    </source>
</evidence>
<keyword evidence="1" id="KW-1133">Transmembrane helix</keyword>
<protein>
    <recommendedName>
        <fullName evidence="5">DUF4203 domain-containing protein</fullName>
    </recommendedName>
</protein>
<name>A0A1V9FPE3_9BACT</name>
<feature type="transmembrane region" description="Helical" evidence="1">
    <location>
        <begin position="54"/>
        <end position="87"/>
    </location>
</feature>
<organism evidence="3 4">
    <name type="scientific">Niastella populi</name>
    <dbReference type="NCBI Taxonomy" id="550983"/>
    <lineage>
        <taxon>Bacteria</taxon>
        <taxon>Pseudomonadati</taxon>
        <taxon>Bacteroidota</taxon>
        <taxon>Chitinophagia</taxon>
        <taxon>Chitinophagales</taxon>
        <taxon>Chitinophagaceae</taxon>
        <taxon>Niastella</taxon>
    </lineage>
</organism>
<gene>
    <name evidence="3" type="ORF">A4R26_19980</name>
</gene>
<comment type="caution">
    <text evidence="3">The sequence shown here is derived from an EMBL/GenBank/DDBJ whole genome shotgun (WGS) entry which is preliminary data.</text>
</comment>
<feature type="transmembrane region" description="Helical" evidence="1">
    <location>
        <begin position="115"/>
        <end position="136"/>
    </location>
</feature>
<dbReference type="STRING" id="550983.A4R26_19980"/>
<evidence type="ECO:0000313" key="3">
    <source>
        <dbReference type="EMBL" id="OQP60239.1"/>
    </source>
</evidence>
<dbReference type="EMBL" id="LWBP01000156">
    <property type="protein sequence ID" value="OQP60239.1"/>
    <property type="molecule type" value="Genomic_DNA"/>
</dbReference>
<accession>A0A1V9FPE3</accession>
<dbReference type="AlphaFoldDB" id="A0A1V9FPE3"/>
<sequence length="189" mass="19769">MKFFLTILILILTAATLTHAQVTDSAKQKQATVQADSVVAATPAATEPVDDGEFLGFLLFFAMGVCAIIMAGIGIGILLTIGALFIVSAMVTAGIISASVIVGIYTRSLTKGFKVFFISCSIVAGCTFGAAGLWLLNLSTHWHDTLNAILLGAGCGLVSGLAGGMISFYFLQRLVARLRSKITIPIIPK</sequence>